<reference evidence="1" key="1">
    <citation type="submission" date="2020-11" db="EMBL/GenBank/DDBJ databases">
        <authorList>
            <person name="Tran Van P."/>
        </authorList>
    </citation>
    <scope>NUCLEOTIDE SEQUENCE</scope>
</reference>
<proteinExistence type="predicted"/>
<organism evidence="1">
    <name type="scientific">Oppiella nova</name>
    <dbReference type="NCBI Taxonomy" id="334625"/>
    <lineage>
        <taxon>Eukaryota</taxon>
        <taxon>Metazoa</taxon>
        <taxon>Ecdysozoa</taxon>
        <taxon>Arthropoda</taxon>
        <taxon>Chelicerata</taxon>
        <taxon>Arachnida</taxon>
        <taxon>Acari</taxon>
        <taxon>Acariformes</taxon>
        <taxon>Sarcoptiformes</taxon>
        <taxon>Oribatida</taxon>
        <taxon>Brachypylina</taxon>
        <taxon>Oppioidea</taxon>
        <taxon>Oppiidae</taxon>
        <taxon>Oppiella</taxon>
    </lineage>
</organism>
<dbReference type="InterPro" id="IPR036291">
    <property type="entry name" value="NAD(P)-bd_dom_sf"/>
</dbReference>
<dbReference type="PANTHER" id="PTHR43975:SF2">
    <property type="entry name" value="EG:BACR7A4.14 PROTEIN-RELATED"/>
    <property type="match status" value="1"/>
</dbReference>
<dbReference type="InterPro" id="IPR002347">
    <property type="entry name" value="SDR_fam"/>
</dbReference>
<keyword evidence="2" id="KW-1185">Reference proteome</keyword>
<dbReference type="SUPFAM" id="SSF51735">
    <property type="entry name" value="NAD(P)-binding Rossmann-fold domains"/>
    <property type="match status" value="1"/>
</dbReference>
<dbReference type="PANTHER" id="PTHR43975">
    <property type="entry name" value="ZGC:101858"/>
    <property type="match status" value="1"/>
</dbReference>
<dbReference type="Pfam" id="PF13561">
    <property type="entry name" value="adh_short_C2"/>
    <property type="match status" value="1"/>
</dbReference>
<dbReference type="Proteomes" id="UP000728032">
    <property type="component" value="Unassembled WGS sequence"/>
</dbReference>
<dbReference type="PRINTS" id="PR00080">
    <property type="entry name" value="SDRFAMILY"/>
</dbReference>
<evidence type="ECO:0000313" key="2">
    <source>
        <dbReference type="Proteomes" id="UP000728032"/>
    </source>
</evidence>
<gene>
    <name evidence="1" type="ORF">ONB1V03_LOCUS15747</name>
</gene>
<accession>A0A7R9QW94</accession>
<dbReference type="EMBL" id="CAJPVJ010016658">
    <property type="protein sequence ID" value="CAG2176313.1"/>
    <property type="molecule type" value="Genomic_DNA"/>
</dbReference>
<dbReference type="FunFam" id="3.40.50.720:FF:000084">
    <property type="entry name" value="Short-chain dehydrogenase reductase"/>
    <property type="match status" value="1"/>
</dbReference>
<sequence length="234" mass="24755">VVLITGSSSGIGAATAVQFSRAGANVVVTVADVTKPEDLRRLVDTTIKHFGKLDVLVNNAGAGTNAGINDKDFYEKYLKVMQINLNSVVYLTHICVEHLEKTKGNIVNISSIGAMRAFLDFGPYCMAKCALDMFTKCMAAELGPKRIRVNVINPGPIRTEFLIAMGSSQAESDKVFDAYAVVPVGRAGLSDDVADSILYLASDHAAFVTGTNLISDGGAVAANALNSDILKNLV</sequence>
<feature type="non-terminal residue" evidence="1">
    <location>
        <position position="1"/>
    </location>
</feature>
<dbReference type="OrthoDB" id="1669814at2759"/>
<dbReference type="AlphaFoldDB" id="A0A7R9QW94"/>
<name>A0A7R9QW94_9ACAR</name>
<dbReference type="PRINTS" id="PR00081">
    <property type="entry name" value="GDHRDH"/>
</dbReference>
<dbReference type="EMBL" id="OC931483">
    <property type="protein sequence ID" value="CAD7659151.1"/>
    <property type="molecule type" value="Genomic_DNA"/>
</dbReference>
<protein>
    <submittedName>
        <fullName evidence="1">Uncharacterized protein</fullName>
    </submittedName>
</protein>
<dbReference type="Gene3D" id="3.40.50.720">
    <property type="entry name" value="NAD(P)-binding Rossmann-like Domain"/>
    <property type="match status" value="1"/>
</dbReference>
<evidence type="ECO:0000313" key="1">
    <source>
        <dbReference type="EMBL" id="CAD7659151.1"/>
    </source>
</evidence>